<keyword evidence="3" id="KW-1185">Reference proteome</keyword>
<dbReference type="RefSeq" id="WP_379591454.1">
    <property type="nucleotide sequence ID" value="NZ_JBHTKK010000006.1"/>
</dbReference>
<evidence type="ECO:0000313" key="2">
    <source>
        <dbReference type="EMBL" id="MFD1065865.1"/>
    </source>
</evidence>
<dbReference type="CDD" id="cd00761">
    <property type="entry name" value="Glyco_tranf_GTA_type"/>
    <property type="match status" value="1"/>
</dbReference>
<gene>
    <name evidence="2" type="ORF">ACFQ19_07490</name>
</gene>
<sequence>MKDITAMLVFYSDAAAIRKALQSLKRIEDRLHAVIILQEQGKPLTGAINEMSSKQLQYITWNDPGKTLNDIIQKINSTYVLFLHDTDYLSPAIQAHSLHLSQSESYLTTNFYRRNIAVPRPFLVSASFLKKHPFLLNSQLPFKEALFPAWLFDKSTSQKLCKDGLVLQSKKNNTANILEKQTFMHKYQLEKIQTANPSLSVVLSNYNMEQYAQTAIVSCLLQNALPEQVLIMDDGSTDNSYYQLKQWDDGKLVRVFEKENEGKAIALNRLLPYVTSDFILELDADDWLDPDAISVIKNLLAALSEDTAVLYGNLRKWKQLAGDVLYKGAAKGKPVNGRAGLLSYHFPLGPRIYRTSALKRAGGFPVMAFKDGKLYEDVSVLHQLIKHNRFQYHDFTVYNVREHKKSITKTHRADWNAFLKSLQ</sequence>
<dbReference type="InterPro" id="IPR050834">
    <property type="entry name" value="Glycosyltransf_2"/>
</dbReference>
<dbReference type="Proteomes" id="UP001597041">
    <property type="component" value="Unassembled WGS sequence"/>
</dbReference>
<dbReference type="SUPFAM" id="SSF53448">
    <property type="entry name" value="Nucleotide-diphospho-sugar transferases"/>
    <property type="match status" value="1"/>
</dbReference>
<dbReference type="PANTHER" id="PTHR43685">
    <property type="entry name" value="GLYCOSYLTRANSFERASE"/>
    <property type="match status" value="1"/>
</dbReference>
<evidence type="ECO:0000313" key="3">
    <source>
        <dbReference type="Proteomes" id="UP001597041"/>
    </source>
</evidence>
<comment type="caution">
    <text evidence="2">The sequence shown here is derived from an EMBL/GenBank/DDBJ whole genome shotgun (WGS) entry which is preliminary data.</text>
</comment>
<dbReference type="EMBL" id="JBHTKK010000006">
    <property type="protein sequence ID" value="MFD1065865.1"/>
    <property type="molecule type" value="Genomic_DNA"/>
</dbReference>
<protein>
    <submittedName>
        <fullName evidence="2">Glycosyltransferase family 2 protein</fullName>
    </submittedName>
</protein>
<dbReference type="InterPro" id="IPR029044">
    <property type="entry name" value="Nucleotide-diphossugar_trans"/>
</dbReference>
<dbReference type="Pfam" id="PF00535">
    <property type="entry name" value="Glycos_transf_2"/>
    <property type="match status" value="1"/>
</dbReference>
<dbReference type="PANTHER" id="PTHR43685:SF2">
    <property type="entry name" value="GLYCOSYLTRANSFERASE 2-LIKE DOMAIN-CONTAINING PROTEIN"/>
    <property type="match status" value="1"/>
</dbReference>
<dbReference type="InterPro" id="IPR001173">
    <property type="entry name" value="Glyco_trans_2-like"/>
</dbReference>
<reference evidence="3" key="1">
    <citation type="journal article" date="2019" name="Int. J. Syst. Evol. Microbiol.">
        <title>The Global Catalogue of Microorganisms (GCM) 10K type strain sequencing project: providing services to taxonomists for standard genome sequencing and annotation.</title>
        <authorList>
            <consortium name="The Broad Institute Genomics Platform"/>
            <consortium name="The Broad Institute Genome Sequencing Center for Infectious Disease"/>
            <person name="Wu L."/>
            <person name="Ma J."/>
        </authorList>
    </citation>
    <scope>NUCLEOTIDE SEQUENCE [LARGE SCALE GENOMIC DNA]</scope>
    <source>
        <strain evidence="3">CCUG 56608</strain>
    </source>
</reference>
<proteinExistence type="predicted"/>
<name>A0ABW3NHI5_9BACI</name>
<feature type="domain" description="Glycosyltransferase 2-like" evidence="1">
    <location>
        <begin position="200"/>
        <end position="312"/>
    </location>
</feature>
<evidence type="ECO:0000259" key="1">
    <source>
        <dbReference type="Pfam" id="PF00535"/>
    </source>
</evidence>
<accession>A0ABW3NHI5</accession>
<organism evidence="2 3">
    <name type="scientific">Oceanobacillus locisalsi</name>
    <dbReference type="NCBI Taxonomy" id="546107"/>
    <lineage>
        <taxon>Bacteria</taxon>
        <taxon>Bacillati</taxon>
        <taxon>Bacillota</taxon>
        <taxon>Bacilli</taxon>
        <taxon>Bacillales</taxon>
        <taxon>Bacillaceae</taxon>
        <taxon>Oceanobacillus</taxon>
    </lineage>
</organism>
<dbReference type="Gene3D" id="3.90.550.10">
    <property type="entry name" value="Spore Coat Polysaccharide Biosynthesis Protein SpsA, Chain A"/>
    <property type="match status" value="1"/>
</dbReference>